<gene>
    <name evidence="6" type="ORF">HUO07_16730</name>
</gene>
<dbReference type="Proteomes" id="UP000589984">
    <property type="component" value="Unassembled WGS sequence"/>
</dbReference>
<evidence type="ECO:0000313" key="6">
    <source>
        <dbReference type="EMBL" id="NVF15803.1"/>
    </source>
</evidence>
<protein>
    <submittedName>
        <fullName evidence="6">MBL fold metallo-hydrolase</fullName>
    </submittedName>
</protein>
<keyword evidence="2" id="KW-0479">Metal-binding</keyword>
<dbReference type="CDD" id="cd07720">
    <property type="entry name" value="OPHC2-like_MBL-fold"/>
    <property type="match status" value="1"/>
</dbReference>
<dbReference type="PANTHER" id="PTHR42978:SF6">
    <property type="entry name" value="QUORUM-QUENCHING LACTONASE YTNP-RELATED"/>
    <property type="match status" value="1"/>
</dbReference>
<dbReference type="SUPFAM" id="SSF56281">
    <property type="entry name" value="Metallo-hydrolase/oxidoreductase"/>
    <property type="match status" value="1"/>
</dbReference>
<reference evidence="6 7" key="1">
    <citation type="submission" date="2020-06" db="EMBL/GenBank/DDBJ databases">
        <title>Halomonas sp. QX-1 draft genome sequence.</title>
        <authorList>
            <person name="Qiu X."/>
        </authorList>
    </citation>
    <scope>NUCLEOTIDE SEQUENCE [LARGE SCALE GENOMIC DNA]</scope>
    <source>
        <strain evidence="6 7">QX-1</strain>
    </source>
</reference>
<dbReference type="InterPro" id="IPR051013">
    <property type="entry name" value="MBL_superfamily_lactonases"/>
</dbReference>
<evidence type="ECO:0000256" key="4">
    <source>
        <dbReference type="ARBA" id="ARBA00022833"/>
    </source>
</evidence>
<evidence type="ECO:0000259" key="5">
    <source>
        <dbReference type="SMART" id="SM00849"/>
    </source>
</evidence>
<dbReference type="PANTHER" id="PTHR42978">
    <property type="entry name" value="QUORUM-QUENCHING LACTONASE YTNP-RELATED-RELATED"/>
    <property type="match status" value="1"/>
</dbReference>
<dbReference type="SMART" id="SM00849">
    <property type="entry name" value="Lactamase_B"/>
    <property type="match status" value="1"/>
</dbReference>
<dbReference type="GO" id="GO:0016787">
    <property type="term" value="F:hydrolase activity"/>
    <property type="evidence" value="ECO:0007669"/>
    <property type="project" value="UniProtKB-KW"/>
</dbReference>
<evidence type="ECO:0000256" key="2">
    <source>
        <dbReference type="ARBA" id="ARBA00022723"/>
    </source>
</evidence>
<keyword evidence="7" id="KW-1185">Reference proteome</keyword>
<accession>A0A7Y6RFE9</accession>
<dbReference type="InterPro" id="IPR036866">
    <property type="entry name" value="RibonucZ/Hydroxyglut_hydro"/>
</dbReference>
<dbReference type="RefSeq" id="WP_176304503.1">
    <property type="nucleotide sequence ID" value="NZ_JABWCV010000023.1"/>
</dbReference>
<evidence type="ECO:0000256" key="3">
    <source>
        <dbReference type="ARBA" id="ARBA00022801"/>
    </source>
</evidence>
<dbReference type="InterPro" id="IPR001279">
    <property type="entry name" value="Metallo-B-lactamas"/>
</dbReference>
<dbReference type="Gene3D" id="3.60.15.10">
    <property type="entry name" value="Ribonuclease Z/Hydroxyacylglutathione hydrolase-like"/>
    <property type="match status" value="1"/>
</dbReference>
<dbReference type="GO" id="GO:0046872">
    <property type="term" value="F:metal ion binding"/>
    <property type="evidence" value="ECO:0007669"/>
    <property type="project" value="UniProtKB-KW"/>
</dbReference>
<evidence type="ECO:0000313" key="7">
    <source>
        <dbReference type="Proteomes" id="UP000589984"/>
    </source>
</evidence>
<dbReference type="EMBL" id="JABWCV010000023">
    <property type="protein sequence ID" value="NVF15803.1"/>
    <property type="molecule type" value="Genomic_DNA"/>
</dbReference>
<comment type="caution">
    <text evidence="6">The sequence shown here is derived from an EMBL/GenBank/DDBJ whole genome shotgun (WGS) entry which is preliminary data.</text>
</comment>
<dbReference type="Pfam" id="PF00753">
    <property type="entry name" value="Lactamase_B"/>
    <property type="match status" value="1"/>
</dbReference>
<keyword evidence="3 6" id="KW-0378">Hydrolase</keyword>
<proteinExistence type="inferred from homology"/>
<name>A0A7Y6RFE9_9GAMM</name>
<feature type="domain" description="Metallo-beta-lactamase" evidence="5">
    <location>
        <begin position="56"/>
        <end position="261"/>
    </location>
</feature>
<dbReference type="AlphaFoldDB" id="A0A7Y6RFE9"/>
<sequence>MQQVASIYHRKVGDIVVTALCDGYLDTSYDILQGITPKEGEKLMKNACLQSPPRISVNAYVVRSQGRTALIETGSGNSMGSTLGHLNENLRAANITPQDIDKVLLTHMHPDHSNGLTTDDGKRIYPNSEIIVHENEIKHWSNDSEMARVDKRKQDRYFRAARKQLEAYKQQLSPFTGGGEVFPGVVAMPMTGHTPGHTAYLVTSGNDTLMIWGDIVHVPSIQIPHPEVTLDFDSDPHVAAATRKRVLDMVSTDQMLVGGMHLDFPGFGYVTSYGESYRFHAEPWKPLF</sequence>
<comment type="similarity">
    <text evidence="1">Belongs to the metallo-beta-lactamase superfamily.</text>
</comment>
<organism evidence="6 7">
    <name type="scientific">Vreelandella maris</name>
    <dbReference type="NCBI Taxonomy" id="2729617"/>
    <lineage>
        <taxon>Bacteria</taxon>
        <taxon>Pseudomonadati</taxon>
        <taxon>Pseudomonadota</taxon>
        <taxon>Gammaproteobacteria</taxon>
        <taxon>Oceanospirillales</taxon>
        <taxon>Halomonadaceae</taxon>
        <taxon>Vreelandella</taxon>
    </lineage>
</organism>
<keyword evidence="4" id="KW-0862">Zinc</keyword>
<evidence type="ECO:0000256" key="1">
    <source>
        <dbReference type="ARBA" id="ARBA00007749"/>
    </source>
</evidence>